<sequence>MGTRPYISARRNTQCIINSVYLFDGRCASTQDFYIHMTVPIQNIIFQVLPTAAKSLLYPRVVKLHFKNMANNDSPPMYTDTPLAVIPTPKFETGNEDPFTIEASHMALSHNAFIRGFNSIYQQASRLQEPTDKSDFVGYCQAWIECVKTHHHYEETDLFPNINKAAGTTGLMADAVQEHELFYGGMDRMKAYLDETGAEFSAAELISIMDSFKKPLHSHLKAEPPAIVDLARYNTEQNPIDIMAIAAAAGRKQVGFSFFLNTVPVFFLNMETATFEGGMWHGVFPPLKGFARTLVNNVVPMWHSGRWRFASCTPDGEYKQLAV</sequence>
<evidence type="ECO:0000313" key="2">
    <source>
        <dbReference type="EMBL" id="KAG5288494.1"/>
    </source>
</evidence>
<dbReference type="Gene3D" id="1.20.120.520">
    <property type="entry name" value="nmb1532 protein domain like"/>
    <property type="match status" value="1"/>
</dbReference>
<protein>
    <submittedName>
        <fullName evidence="2">Hemerythrin HHE cation binding domain-containing protein</fullName>
    </submittedName>
</protein>
<proteinExistence type="predicted"/>
<organism evidence="2 3">
    <name type="scientific">Ajellomyces capsulatus</name>
    <name type="common">Darling's disease fungus</name>
    <name type="synonym">Histoplasma capsulatum</name>
    <dbReference type="NCBI Taxonomy" id="5037"/>
    <lineage>
        <taxon>Eukaryota</taxon>
        <taxon>Fungi</taxon>
        <taxon>Dikarya</taxon>
        <taxon>Ascomycota</taxon>
        <taxon>Pezizomycotina</taxon>
        <taxon>Eurotiomycetes</taxon>
        <taxon>Eurotiomycetidae</taxon>
        <taxon>Onygenales</taxon>
        <taxon>Ajellomycetaceae</taxon>
        <taxon>Histoplasma</taxon>
    </lineage>
</organism>
<dbReference type="PANTHER" id="PTHR38048">
    <property type="entry name" value="EXPRESSED PROTEIN"/>
    <property type="match status" value="1"/>
</dbReference>
<dbReference type="InterPro" id="IPR053206">
    <property type="entry name" value="Dimeric_xanthone_biosynth"/>
</dbReference>
<dbReference type="AlphaFoldDB" id="A0A8H7YF91"/>
<dbReference type="Proteomes" id="UP000670092">
    <property type="component" value="Unassembled WGS sequence"/>
</dbReference>
<gene>
    <name evidence="2" type="ORF">I7I52_12003</name>
</gene>
<dbReference type="OrthoDB" id="58416at2759"/>
<feature type="domain" description="Hemerythrin-like" evidence="1">
    <location>
        <begin position="106"/>
        <end position="223"/>
    </location>
</feature>
<accession>A0A8H7YF91</accession>
<name>A0A8H7YF91_AJECA</name>
<dbReference type="VEuPathDB" id="FungiDB:I7I52_12003"/>
<dbReference type="PANTHER" id="PTHR38048:SF2">
    <property type="entry name" value="HEMERYTHRIN-LIKE DOMAIN-CONTAINING PROTEIN"/>
    <property type="match status" value="1"/>
</dbReference>
<evidence type="ECO:0000259" key="1">
    <source>
        <dbReference type="Pfam" id="PF01814"/>
    </source>
</evidence>
<dbReference type="CDD" id="cd12108">
    <property type="entry name" value="Hr-like"/>
    <property type="match status" value="1"/>
</dbReference>
<dbReference type="InterPro" id="IPR012312">
    <property type="entry name" value="Hemerythrin-like"/>
</dbReference>
<evidence type="ECO:0000313" key="3">
    <source>
        <dbReference type="Proteomes" id="UP000670092"/>
    </source>
</evidence>
<dbReference type="Pfam" id="PF01814">
    <property type="entry name" value="Hemerythrin"/>
    <property type="match status" value="1"/>
</dbReference>
<reference evidence="2 3" key="1">
    <citation type="submission" date="2021-01" db="EMBL/GenBank/DDBJ databases">
        <title>Chromosome-level genome assembly of a human fungal pathogen reveals clustering of transcriptionally co-regulated genes.</title>
        <authorList>
            <person name="Voorhies M."/>
            <person name="Cohen S."/>
            <person name="Shea T.P."/>
            <person name="Petrus S."/>
            <person name="Munoz J.F."/>
            <person name="Poplawski S."/>
            <person name="Goldman W.E."/>
            <person name="Michael T."/>
            <person name="Cuomo C.A."/>
            <person name="Sil A."/>
            <person name="Beyhan S."/>
        </authorList>
    </citation>
    <scope>NUCLEOTIDE SEQUENCE [LARGE SCALE GENOMIC DNA]</scope>
    <source>
        <strain evidence="2 3">G184AR</strain>
    </source>
</reference>
<dbReference type="EMBL" id="JAEVHI010000006">
    <property type="protein sequence ID" value="KAG5288494.1"/>
    <property type="molecule type" value="Genomic_DNA"/>
</dbReference>
<comment type="caution">
    <text evidence="2">The sequence shown here is derived from an EMBL/GenBank/DDBJ whole genome shotgun (WGS) entry which is preliminary data.</text>
</comment>